<keyword evidence="2" id="KW-0677">Repeat</keyword>
<dbReference type="InterPro" id="IPR017560">
    <property type="entry name" value="Cyt_c_biogenesis_CcmI"/>
</dbReference>
<comment type="subcellular location">
    <subcellularLocation>
        <location evidence="1">Cell envelope</location>
    </subcellularLocation>
</comment>
<keyword evidence="5" id="KW-0472">Membrane</keyword>
<organism evidence="7 8">
    <name type="scientific">Maritalea myrionectae</name>
    <dbReference type="NCBI Taxonomy" id="454601"/>
    <lineage>
        <taxon>Bacteria</taxon>
        <taxon>Pseudomonadati</taxon>
        <taxon>Pseudomonadota</taxon>
        <taxon>Alphaproteobacteria</taxon>
        <taxon>Hyphomicrobiales</taxon>
        <taxon>Devosiaceae</taxon>
        <taxon>Maritalea</taxon>
    </lineage>
</organism>
<dbReference type="NCBIfam" id="TIGR03142">
    <property type="entry name" value="cytochro_ccmI"/>
    <property type="match status" value="1"/>
</dbReference>
<keyword evidence="4" id="KW-0802">TPR repeat</keyword>
<dbReference type="GO" id="GO:0030313">
    <property type="term" value="C:cell envelope"/>
    <property type="evidence" value="ECO:0007669"/>
    <property type="project" value="UniProtKB-SubCell"/>
</dbReference>
<dbReference type="InterPro" id="IPR056413">
    <property type="entry name" value="TPR_CcmH_CycH"/>
</dbReference>
<dbReference type="Gene3D" id="1.25.40.10">
    <property type="entry name" value="Tetratricopeptide repeat domain"/>
    <property type="match status" value="1"/>
</dbReference>
<feature type="transmembrane region" description="Helical" evidence="5">
    <location>
        <begin position="98"/>
        <end position="119"/>
    </location>
</feature>
<dbReference type="AlphaFoldDB" id="A0A2R4MGF3"/>
<dbReference type="STRING" id="1122213.GCA_000423365_00242"/>
<dbReference type="SUPFAM" id="SSF48452">
    <property type="entry name" value="TPR-like"/>
    <property type="match status" value="2"/>
</dbReference>
<dbReference type="InterPro" id="IPR011990">
    <property type="entry name" value="TPR-like_helical_dom_sf"/>
</dbReference>
<evidence type="ECO:0000259" key="6">
    <source>
        <dbReference type="Pfam" id="PF23914"/>
    </source>
</evidence>
<reference evidence="7 8" key="1">
    <citation type="submission" date="2017-05" db="EMBL/GenBank/DDBJ databases">
        <title>Genome Analysis of Maritalea myrionectae HL2708#5.</title>
        <authorList>
            <consortium name="Cotde Inc.-PKNU"/>
            <person name="Jang D."/>
            <person name="Oh H.-M."/>
        </authorList>
    </citation>
    <scope>NUCLEOTIDE SEQUENCE [LARGE SCALE GENOMIC DNA]</scope>
    <source>
        <strain evidence="7 8">HL2708#5</strain>
    </source>
</reference>
<evidence type="ECO:0000313" key="7">
    <source>
        <dbReference type="EMBL" id="AVX05118.1"/>
    </source>
</evidence>
<dbReference type="EMBL" id="CP021330">
    <property type="protein sequence ID" value="AVX05118.1"/>
    <property type="molecule type" value="Genomic_DNA"/>
</dbReference>
<evidence type="ECO:0000256" key="4">
    <source>
        <dbReference type="ARBA" id="ARBA00022803"/>
    </source>
</evidence>
<evidence type="ECO:0000256" key="3">
    <source>
        <dbReference type="ARBA" id="ARBA00022748"/>
    </source>
</evidence>
<dbReference type="GO" id="GO:0005886">
    <property type="term" value="C:plasma membrane"/>
    <property type="evidence" value="ECO:0007669"/>
    <property type="project" value="TreeGrafter"/>
</dbReference>
<keyword evidence="5" id="KW-0812">Transmembrane</keyword>
<sequence>MNSFWLTAILLASVVALVLLISSRSRGQKHAADNDEDHSTQNADAAFYKSQLKALETDKESGLLDDEQFRVARAELAREALASQKQAQNKNAQGQWSLAYTLVALVAFMAIGLGTYYYLGMPALKNQPLATRLAAIENLDVDDAVAKIETQLQATPDDIRGWRVLVPVYVRQGAIDKAIIAFENIVRIEGENAENITDLAEAHLMKADGSPTPEALELLEKATNLDPRHVRSRFYLANIALNNDEFELAKKRWLDILELAEGDEPWISSAQNGLAAARAGLGEIGPSQDDVAAAAEMDEADRNEMIAQMVKGLAERLYEDGGTVDEWARLIRSRVVLGQLDVAEQDIARARAAFENNQSSTAALEQAIAQDVEQIEKDQSE</sequence>
<proteinExistence type="predicted"/>
<evidence type="ECO:0000313" key="8">
    <source>
        <dbReference type="Proteomes" id="UP000258927"/>
    </source>
</evidence>
<feature type="domain" description="Cytochrome c-type biogenesis protein H TPR" evidence="6">
    <location>
        <begin position="121"/>
        <end position="264"/>
    </location>
</feature>
<gene>
    <name evidence="7" type="ORF">MXMO3_02606</name>
</gene>
<protein>
    <submittedName>
        <fullName evidence="7">Cytochrome c-type bioproteinis protein CycH</fullName>
    </submittedName>
</protein>
<dbReference type="PANTHER" id="PTHR47870:SF1">
    <property type="entry name" value="CYTOCHROME C-TYPE BIOGENESIS PROTEIN CCMH"/>
    <property type="match status" value="1"/>
</dbReference>
<accession>A0A2R4MGF3</accession>
<dbReference type="InterPro" id="IPR051263">
    <property type="entry name" value="C-type_cytochrome_biogenesis"/>
</dbReference>
<name>A0A2R4MGF3_9HYPH</name>
<keyword evidence="5" id="KW-1133">Transmembrane helix</keyword>
<dbReference type="Proteomes" id="UP000258927">
    <property type="component" value="Chromosome"/>
</dbReference>
<evidence type="ECO:0000256" key="5">
    <source>
        <dbReference type="SAM" id="Phobius"/>
    </source>
</evidence>
<dbReference type="PANTHER" id="PTHR47870">
    <property type="entry name" value="CYTOCHROME C-TYPE BIOGENESIS PROTEIN CCMH"/>
    <property type="match status" value="1"/>
</dbReference>
<dbReference type="GO" id="GO:0017004">
    <property type="term" value="P:cytochrome complex assembly"/>
    <property type="evidence" value="ECO:0007669"/>
    <property type="project" value="UniProtKB-KW"/>
</dbReference>
<keyword evidence="8" id="KW-1185">Reference proteome</keyword>
<dbReference type="KEGG" id="mmyr:MXMO3_02606"/>
<evidence type="ECO:0000256" key="2">
    <source>
        <dbReference type="ARBA" id="ARBA00022737"/>
    </source>
</evidence>
<dbReference type="Pfam" id="PF23914">
    <property type="entry name" value="TPR_CcmH_CycH"/>
    <property type="match status" value="1"/>
</dbReference>
<keyword evidence="3" id="KW-0201">Cytochrome c-type biogenesis</keyword>
<evidence type="ECO:0000256" key="1">
    <source>
        <dbReference type="ARBA" id="ARBA00004196"/>
    </source>
</evidence>